<keyword evidence="2" id="KW-1185">Reference proteome</keyword>
<dbReference type="Proteomes" id="UP000562682">
    <property type="component" value="Unassembled WGS sequence"/>
</dbReference>
<dbReference type="EMBL" id="JAAOAK010000635">
    <property type="protein sequence ID" value="KAF5659317.1"/>
    <property type="molecule type" value="Genomic_DNA"/>
</dbReference>
<name>A0A8H5SYW1_9HYPO</name>
<organism evidence="1 2">
    <name type="scientific">Fusarium denticulatum</name>
    <dbReference type="NCBI Taxonomy" id="48507"/>
    <lineage>
        <taxon>Eukaryota</taxon>
        <taxon>Fungi</taxon>
        <taxon>Dikarya</taxon>
        <taxon>Ascomycota</taxon>
        <taxon>Pezizomycotina</taxon>
        <taxon>Sordariomycetes</taxon>
        <taxon>Hypocreomycetidae</taxon>
        <taxon>Hypocreales</taxon>
        <taxon>Nectriaceae</taxon>
        <taxon>Fusarium</taxon>
        <taxon>Fusarium fujikuroi species complex</taxon>
    </lineage>
</organism>
<gene>
    <name evidence="1" type="ORF">FDENT_13956</name>
</gene>
<comment type="caution">
    <text evidence="1">The sequence shown here is derived from an EMBL/GenBank/DDBJ whole genome shotgun (WGS) entry which is preliminary data.</text>
</comment>
<protein>
    <submittedName>
        <fullName evidence="1">Uncharacterized protein</fullName>
    </submittedName>
</protein>
<reference evidence="1 2" key="1">
    <citation type="submission" date="2020-05" db="EMBL/GenBank/DDBJ databases">
        <title>Identification and distribution of gene clusters putatively required for synthesis of sphingolipid metabolism inhibitors in phylogenetically diverse species of the filamentous fungus Fusarium.</title>
        <authorList>
            <person name="Kim H.-S."/>
            <person name="Busman M."/>
            <person name="Brown D.W."/>
            <person name="Divon H."/>
            <person name="Uhlig S."/>
            <person name="Proctor R.H."/>
        </authorList>
    </citation>
    <scope>NUCLEOTIDE SEQUENCE [LARGE SCALE GENOMIC DNA]</scope>
    <source>
        <strain evidence="1 2">NRRL 25311</strain>
    </source>
</reference>
<accession>A0A8H5SYW1</accession>
<sequence length="273" mass="31183">MSEQEKNLENQLEQARRAKIRENLRWKVQTTPDTYPWSHGLLPTSATSTRRTGAVSLDVLSPEHPKIQYQYQLNMMLLAKATKGLAEKRDLSDNEAVIKLNQIRLCRHHNVRNTPVKLGKAKIVTSDLSYLKAWRGGCYRCHKLRARAVAGGLPQDLLEDKREVSNVALDFYKVGPLSWKDLKSAWKETEATFRRFDYDPFKVQKALQGRLINQPCNGDYELPKGDTTMTPPFQAVVKQHQPPDTPTISQPARKVTTHLQIKDEGLQVTKPFI</sequence>
<evidence type="ECO:0000313" key="2">
    <source>
        <dbReference type="Proteomes" id="UP000562682"/>
    </source>
</evidence>
<proteinExistence type="predicted"/>
<evidence type="ECO:0000313" key="1">
    <source>
        <dbReference type="EMBL" id="KAF5659317.1"/>
    </source>
</evidence>
<dbReference type="AlphaFoldDB" id="A0A8H5SYW1"/>